<evidence type="ECO:0000313" key="4">
    <source>
        <dbReference type="Proteomes" id="UP001165393"/>
    </source>
</evidence>
<feature type="coiled-coil region" evidence="2">
    <location>
        <begin position="125"/>
        <end position="177"/>
    </location>
</feature>
<dbReference type="Gene3D" id="1.10.287.470">
    <property type="entry name" value="Helix hairpin bin"/>
    <property type="match status" value="1"/>
</dbReference>
<evidence type="ECO:0000313" key="3">
    <source>
        <dbReference type="EMBL" id="MCM2679309.1"/>
    </source>
</evidence>
<dbReference type="RefSeq" id="WP_251260660.1">
    <property type="nucleotide sequence ID" value="NZ_JAMQGP010000002.1"/>
</dbReference>
<comment type="similarity">
    <text evidence="1">Belongs to the membrane fusion protein (MFP) (TC 8.A.1) family.</text>
</comment>
<evidence type="ECO:0000256" key="2">
    <source>
        <dbReference type="SAM" id="Coils"/>
    </source>
</evidence>
<dbReference type="GO" id="GO:1990281">
    <property type="term" value="C:efflux pump complex"/>
    <property type="evidence" value="ECO:0007669"/>
    <property type="project" value="TreeGrafter"/>
</dbReference>
<sequence length="392" mass="43446">MNNMWIKAGLPIVILSVVFMLAFILLSGAEPPQQEAEERLPMLVKVMTAERSNVRYKISSQGTVQPKLRGDLVNEVSGKVVSVSENFVVGGFVRKGDLLLQIDDSDFKTEVKAAEATLYGARASLEEEKARARVAEEDWRQYKTEEIPELGLRKPQLAKELANLSYAQAQLDQAKRNLKRTHIVAPYDAIISKKQVEMGEFLNKASVIAELYGTEIAEVRLPITDTESTYLELPSDGTPSSIQLSSVIGDKTIQWPAKLVRSEGIIDESSRFIYAVVQVADPYQRDGKNDSLLPLKFGRFVSAQIVGATERNMIRVPRSVVRTGQQVVVVNADNIIEFRTVEIERSEQEHVYIRSGLEDGEKVSLTPVSGLPAGSVVRTAESTEQSAQLVQE</sequence>
<proteinExistence type="inferred from homology"/>
<dbReference type="NCBIfam" id="TIGR01730">
    <property type="entry name" value="RND_mfp"/>
    <property type="match status" value="1"/>
</dbReference>
<dbReference type="SUPFAM" id="SSF111369">
    <property type="entry name" value="HlyD-like secretion proteins"/>
    <property type="match status" value="1"/>
</dbReference>
<comment type="caution">
    <text evidence="3">The sequence shown here is derived from an EMBL/GenBank/DDBJ whole genome shotgun (WGS) entry which is preliminary data.</text>
</comment>
<dbReference type="Gene3D" id="2.40.50.100">
    <property type="match status" value="1"/>
</dbReference>
<dbReference type="PANTHER" id="PTHR30469">
    <property type="entry name" value="MULTIDRUG RESISTANCE PROTEIN MDTA"/>
    <property type="match status" value="1"/>
</dbReference>
<name>A0AA41W5D6_9GAMM</name>
<keyword evidence="4" id="KW-1185">Reference proteome</keyword>
<dbReference type="Gene3D" id="2.40.420.20">
    <property type="match status" value="1"/>
</dbReference>
<reference evidence="3 4" key="1">
    <citation type="journal article" date="2013" name="Antonie Van Leeuwenhoek">
        <title>Echinimonas agarilytica gen. nov., sp. nov., a new gammaproteobacterium isolated from the sea urchin Strongylocentrotus intermedius.</title>
        <authorList>
            <person name="Nedashkovskaya O.I."/>
            <person name="Stenkova A.M."/>
            <person name="Zhukova N.V."/>
            <person name="Van Trappen S."/>
            <person name="Lee J.S."/>
            <person name="Kim S.B."/>
        </authorList>
    </citation>
    <scope>NUCLEOTIDE SEQUENCE [LARGE SCALE GENOMIC DNA]</scope>
    <source>
        <strain evidence="3 4">KMM 6351</strain>
    </source>
</reference>
<protein>
    <submittedName>
        <fullName evidence="3">Efflux RND transporter periplasmic adaptor subunit</fullName>
    </submittedName>
</protein>
<dbReference type="EMBL" id="JAMQGP010000002">
    <property type="protein sequence ID" value="MCM2679309.1"/>
    <property type="molecule type" value="Genomic_DNA"/>
</dbReference>
<keyword evidence="2" id="KW-0175">Coiled coil</keyword>
<dbReference type="AlphaFoldDB" id="A0AA41W5D6"/>
<dbReference type="GO" id="GO:0015562">
    <property type="term" value="F:efflux transmembrane transporter activity"/>
    <property type="evidence" value="ECO:0007669"/>
    <property type="project" value="TreeGrafter"/>
</dbReference>
<dbReference type="PANTHER" id="PTHR30469:SF12">
    <property type="entry name" value="MULTIDRUG RESISTANCE PROTEIN MDTA"/>
    <property type="match status" value="1"/>
</dbReference>
<accession>A0AA41W5D6</accession>
<dbReference type="Gene3D" id="2.40.30.170">
    <property type="match status" value="1"/>
</dbReference>
<dbReference type="Proteomes" id="UP001165393">
    <property type="component" value="Unassembled WGS sequence"/>
</dbReference>
<evidence type="ECO:0000256" key="1">
    <source>
        <dbReference type="ARBA" id="ARBA00009477"/>
    </source>
</evidence>
<dbReference type="InterPro" id="IPR006143">
    <property type="entry name" value="RND_pump_MFP"/>
</dbReference>
<organism evidence="3 4">
    <name type="scientific">Echinimonas agarilytica</name>
    <dbReference type="NCBI Taxonomy" id="1215918"/>
    <lineage>
        <taxon>Bacteria</taxon>
        <taxon>Pseudomonadati</taxon>
        <taxon>Pseudomonadota</taxon>
        <taxon>Gammaproteobacteria</taxon>
        <taxon>Alteromonadales</taxon>
        <taxon>Echinimonadaceae</taxon>
        <taxon>Echinimonas</taxon>
    </lineage>
</organism>
<gene>
    <name evidence="3" type="ORF">NAF29_06415</name>
</gene>